<dbReference type="Gene3D" id="3.10.450.50">
    <property type="match status" value="1"/>
</dbReference>
<organism evidence="2 3">
    <name type="scientific">Novosphingobium indicum</name>
    <dbReference type="NCBI Taxonomy" id="462949"/>
    <lineage>
        <taxon>Bacteria</taxon>
        <taxon>Pseudomonadati</taxon>
        <taxon>Pseudomonadota</taxon>
        <taxon>Alphaproteobacteria</taxon>
        <taxon>Sphingomonadales</taxon>
        <taxon>Sphingomonadaceae</taxon>
        <taxon>Novosphingobium</taxon>
    </lineage>
</organism>
<comment type="caution">
    <text evidence="2">The sequence shown here is derived from an EMBL/GenBank/DDBJ whole genome shotgun (WGS) entry which is preliminary data.</text>
</comment>
<dbReference type="SUPFAM" id="SSF54427">
    <property type="entry name" value="NTF2-like"/>
    <property type="match status" value="1"/>
</dbReference>
<dbReference type="InterPro" id="IPR027843">
    <property type="entry name" value="DUF4440"/>
</dbReference>
<protein>
    <recommendedName>
        <fullName evidence="1">DUF4440 domain-containing protein</fullName>
    </recommendedName>
</protein>
<keyword evidence="3" id="KW-1185">Reference proteome</keyword>
<dbReference type="Pfam" id="PF14534">
    <property type="entry name" value="DUF4440"/>
    <property type="match status" value="1"/>
</dbReference>
<dbReference type="RefSeq" id="WP_188822761.1">
    <property type="nucleotide sequence ID" value="NZ_BMLK01000028.1"/>
</dbReference>
<reference evidence="3" key="1">
    <citation type="journal article" date="2019" name="Int. J. Syst. Evol. Microbiol.">
        <title>The Global Catalogue of Microorganisms (GCM) 10K type strain sequencing project: providing services to taxonomists for standard genome sequencing and annotation.</title>
        <authorList>
            <consortium name="The Broad Institute Genomics Platform"/>
            <consortium name="The Broad Institute Genome Sequencing Center for Infectious Disease"/>
            <person name="Wu L."/>
            <person name="Ma J."/>
        </authorList>
    </citation>
    <scope>NUCLEOTIDE SEQUENCE [LARGE SCALE GENOMIC DNA]</scope>
    <source>
        <strain evidence="3">CGMCC 1.6784</strain>
    </source>
</reference>
<name>A0ABQ2JZI1_9SPHN</name>
<feature type="domain" description="DUF4440" evidence="1">
    <location>
        <begin position="13"/>
        <end position="124"/>
    </location>
</feature>
<dbReference type="InterPro" id="IPR032710">
    <property type="entry name" value="NTF2-like_dom_sf"/>
</dbReference>
<dbReference type="EMBL" id="BMLK01000028">
    <property type="protein sequence ID" value="GGN59829.1"/>
    <property type="molecule type" value="Genomic_DNA"/>
</dbReference>
<dbReference type="Proteomes" id="UP000605099">
    <property type="component" value="Unassembled WGS sequence"/>
</dbReference>
<accession>A0ABQ2JZI1</accession>
<proteinExistence type="predicted"/>
<gene>
    <name evidence="2" type="ORF">GCM10011349_40770</name>
</gene>
<evidence type="ECO:0000313" key="3">
    <source>
        <dbReference type="Proteomes" id="UP000605099"/>
    </source>
</evidence>
<evidence type="ECO:0000313" key="2">
    <source>
        <dbReference type="EMBL" id="GGN59829.1"/>
    </source>
</evidence>
<evidence type="ECO:0000259" key="1">
    <source>
        <dbReference type="Pfam" id="PF14534"/>
    </source>
</evidence>
<sequence>MAQTVDSTAELAIRRRRATFNRAIAEGDHATISQLLARDVVMVTGSDSAVVSGRNAQLKAWRREFASPARAVYTRTPVSVAVSRVEPVAFEQGHWQGVEASSGKALASGDYCAKWREVLGEWVIVAEVFATLA</sequence>